<accession>A0A2K2FM49</accession>
<evidence type="ECO:0000256" key="1">
    <source>
        <dbReference type="ARBA" id="ARBA00008520"/>
    </source>
</evidence>
<dbReference type="SUPFAM" id="SSF53850">
    <property type="entry name" value="Periplasmic binding protein-like II"/>
    <property type="match status" value="1"/>
</dbReference>
<comment type="caution">
    <text evidence="6">The sequence shown here is derived from an EMBL/GenBank/DDBJ whole genome shotgun (WGS) entry which is preliminary data.</text>
</comment>
<feature type="compositionally biased region" description="Basic and acidic residues" evidence="4">
    <location>
        <begin position="28"/>
        <end position="41"/>
    </location>
</feature>
<dbReference type="KEGG" id="cthd:CDO33_04620"/>
<dbReference type="PANTHER" id="PTHR30061:SF50">
    <property type="entry name" value="MALTOSE_MALTODEXTRIN-BINDING PERIPLASMIC PROTEIN"/>
    <property type="match status" value="1"/>
</dbReference>
<feature type="signal peptide" evidence="5">
    <location>
        <begin position="1"/>
        <end position="25"/>
    </location>
</feature>
<dbReference type="GO" id="GO:0042956">
    <property type="term" value="P:maltodextrin transmembrane transport"/>
    <property type="evidence" value="ECO:0007669"/>
    <property type="project" value="TreeGrafter"/>
</dbReference>
<dbReference type="EMBL" id="NIOJ01000002">
    <property type="protein sequence ID" value="PNU01297.1"/>
    <property type="molecule type" value="Genomic_DNA"/>
</dbReference>
<evidence type="ECO:0008006" key="8">
    <source>
        <dbReference type="Google" id="ProtNLM"/>
    </source>
</evidence>
<evidence type="ECO:0000256" key="5">
    <source>
        <dbReference type="SAM" id="SignalP"/>
    </source>
</evidence>
<keyword evidence="7" id="KW-1185">Reference proteome</keyword>
<evidence type="ECO:0000256" key="2">
    <source>
        <dbReference type="ARBA" id="ARBA00022448"/>
    </source>
</evidence>
<dbReference type="CDD" id="cd14748">
    <property type="entry name" value="PBP2_UgpB"/>
    <property type="match status" value="1"/>
</dbReference>
<gene>
    <name evidence="6" type="ORF">CDQ84_01115</name>
</gene>
<dbReference type="RefSeq" id="WP_103079876.1">
    <property type="nucleotide sequence ID" value="NZ_CP021850.1"/>
</dbReference>
<protein>
    <recommendedName>
        <fullName evidence="8">ABC transporter substrate-binding protein</fullName>
    </recommendedName>
</protein>
<dbReference type="GO" id="GO:0055052">
    <property type="term" value="C:ATP-binding cassette (ABC) transporter complex, substrate-binding subunit-containing"/>
    <property type="evidence" value="ECO:0007669"/>
    <property type="project" value="TreeGrafter"/>
</dbReference>
<feature type="region of interest" description="Disordered" evidence="4">
    <location>
        <begin position="28"/>
        <end position="50"/>
    </location>
</feature>
<dbReference type="InterPro" id="IPR006059">
    <property type="entry name" value="SBP"/>
</dbReference>
<dbReference type="Pfam" id="PF13416">
    <property type="entry name" value="SBP_bac_8"/>
    <property type="match status" value="1"/>
</dbReference>
<evidence type="ECO:0000256" key="3">
    <source>
        <dbReference type="ARBA" id="ARBA00022729"/>
    </source>
</evidence>
<evidence type="ECO:0000256" key="4">
    <source>
        <dbReference type="SAM" id="MobiDB-lite"/>
    </source>
</evidence>
<dbReference type="Gene3D" id="3.40.190.10">
    <property type="entry name" value="Periplasmic binding protein-like II"/>
    <property type="match status" value="1"/>
</dbReference>
<evidence type="ECO:0000313" key="6">
    <source>
        <dbReference type="EMBL" id="PNU01297.1"/>
    </source>
</evidence>
<dbReference type="GO" id="GO:0015768">
    <property type="term" value="P:maltose transport"/>
    <property type="evidence" value="ECO:0007669"/>
    <property type="project" value="TreeGrafter"/>
</dbReference>
<name>A0A2K2FM49_9CLOT</name>
<dbReference type="PANTHER" id="PTHR30061">
    <property type="entry name" value="MALTOSE-BINDING PERIPLASMIC PROTEIN"/>
    <property type="match status" value="1"/>
</dbReference>
<dbReference type="GO" id="GO:1901982">
    <property type="term" value="F:maltose binding"/>
    <property type="evidence" value="ECO:0007669"/>
    <property type="project" value="TreeGrafter"/>
</dbReference>
<sequence length="445" mass="48644">MKKTRIARLLSIILSVLLVVSFVGCNSKDAESSKDADKETTAKTGSSDSSSSVKEKEKVVLWYLWTGAEGEVVDSIAADFNAQSDKYVVEPLSVPDMQKVVVAISSGEGPDITDDFSSNVAPYASKGIVEPLDDYIAKSSYDISDFAEASIETCKWNGKIYALPIAANTDALFYNKTLLAEAGYNEPPKTMEELMEMAIATTKTNADGSIDVLGFPMFPANSTDAFIIAWGGGWLKGTEMNAEDPANLEALKYIIQYREKYGVDNVSAFQTAGKAHDPADPFFKGKQVFRISGSWLPTMIEKTFAVDIDYGICEIPYPAAHPELKGRTLINSSTFYIPSTAKNKDGAWEFLAYICSPEGQKKFSVGLGNIPTLKSLMNEDLYSKMPGSEFFGPYTINKNAVPNMSIPQGSEYSTIINEEVELALNLKKSPEDAIKSIVERSKDLF</sequence>
<dbReference type="PROSITE" id="PS01037">
    <property type="entry name" value="SBP_BACTERIAL_1"/>
    <property type="match status" value="1"/>
</dbReference>
<feature type="chain" id="PRO_5039421359" description="ABC transporter substrate-binding protein" evidence="5">
    <location>
        <begin position="26"/>
        <end position="445"/>
    </location>
</feature>
<organism evidence="6 7">
    <name type="scientific">Clostridium thermosuccinogenes</name>
    <dbReference type="NCBI Taxonomy" id="84032"/>
    <lineage>
        <taxon>Bacteria</taxon>
        <taxon>Bacillati</taxon>
        <taxon>Bacillota</taxon>
        <taxon>Clostridia</taxon>
        <taxon>Eubacteriales</taxon>
        <taxon>Clostridiaceae</taxon>
        <taxon>Clostridium</taxon>
    </lineage>
</organism>
<keyword evidence="2" id="KW-0813">Transport</keyword>
<dbReference type="InterPro" id="IPR006061">
    <property type="entry name" value="SBP_1_CS"/>
</dbReference>
<proteinExistence type="inferred from homology"/>
<dbReference type="Proteomes" id="UP000236151">
    <property type="component" value="Unassembled WGS sequence"/>
</dbReference>
<reference evidence="6 7" key="1">
    <citation type="submission" date="2017-06" db="EMBL/GenBank/DDBJ databases">
        <title>Investigating the central metabolism of Clostridium thermosuccinogenes.</title>
        <authorList>
            <person name="Koendjbiharie J.G."/>
            <person name="van Kranenburg R."/>
        </authorList>
    </citation>
    <scope>NUCLEOTIDE SEQUENCE [LARGE SCALE GENOMIC DNA]</scope>
    <source>
        <strain evidence="6 7">DSM 5806</strain>
    </source>
</reference>
<dbReference type="PROSITE" id="PS51257">
    <property type="entry name" value="PROKAR_LIPOPROTEIN"/>
    <property type="match status" value="1"/>
</dbReference>
<comment type="similarity">
    <text evidence="1">Belongs to the bacterial solute-binding protein 1 family.</text>
</comment>
<keyword evidence="3 5" id="KW-0732">Signal</keyword>
<dbReference type="GO" id="GO:0055085">
    <property type="term" value="P:transmembrane transport"/>
    <property type="evidence" value="ECO:0007669"/>
    <property type="project" value="InterPro"/>
</dbReference>
<dbReference type="AlphaFoldDB" id="A0A2K2FM49"/>
<evidence type="ECO:0000313" key="7">
    <source>
        <dbReference type="Proteomes" id="UP000236151"/>
    </source>
</evidence>
<dbReference type="OrthoDB" id="362670at2"/>